<comment type="caution">
    <text evidence="2">The sequence shown here is derived from an EMBL/GenBank/DDBJ whole genome shotgun (WGS) entry which is preliminary data.</text>
</comment>
<reference evidence="2" key="2">
    <citation type="journal article" date="2023" name="IMA Fungus">
        <title>Comparative genomic study of the Penicillium genus elucidates a diverse pangenome and 15 lateral gene transfer events.</title>
        <authorList>
            <person name="Petersen C."/>
            <person name="Sorensen T."/>
            <person name="Nielsen M.R."/>
            <person name="Sondergaard T.E."/>
            <person name="Sorensen J.L."/>
            <person name="Fitzpatrick D.A."/>
            <person name="Frisvad J.C."/>
            <person name="Nielsen K.L."/>
        </authorList>
    </citation>
    <scope>NUCLEOTIDE SEQUENCE</scope>
    <source>
        <strain evidence="2">IBT 30761</strain>
    </source>
</reference>
<accession>A0A9W9EQY7</accession>
<dbReference type="PANTHER" id="PTHR35870">
    <property type="entry name" value="PROTEIN, PUTATIVE (AFU_ORTHOLOGUE AFUA_5G03330)-RELATED"/>
    <property type="match status" value="1"/>
</dbReference>
<evidence type="ECO:0008006" key="4">
    <source>
        <dbReference type="Google" id="ProtNLM"/>
    </source>
</evidence>
<dbReference type="GeneID" id="81362440"/>
<dbReference type="Pfam" id="PF14027">
    <property type="entry name" value="Questin_oxidase"/>
    <property type="match status" value="1"/>
</dbReference>
<dbReference type="AlphaFoldDB" id="A0A9W9EQY7"/>
<gene>
    <name evidence="2" type="ORF">N7532_010970</name>
</gene>
<evidence type="ECO:0000313" key="3">
    <source>
        <dbReference type="Proteomes" id="UP001149074"/>
    </source>
</evidence>
<name>A0A9W9EQY7_9EURO</name>
<dbReference type="RefSeq" id="XP_056470877.1">
    <property type="nucleotide sequence ID" value="XM_056623461.1"/>
</dbReference>
<sequence length="472" mass="54033">MANFQTIKIQTDTPLVGPFQVRPFDANTAARVSKLLQRNHDNYHIYIHNLGLHNHILHHLLALYAVGGTAEQLDQAYSLAVNSQRPTRNPDARRVSDFADPAEFRSCLGRGKYYDDYFAFFQSEIRENGMPSTVNKYLFKGDDRAEDMLRRFFSGFLHSPIHLGYAIEFDQPLVAAEALALTAIHDFAFGKTLAVIENYAERVRDSKSLIELQQEIYANPKLRGAMKYEHGVFQVRDGLLANASDEFLRIVSAWKVQPHELVQKTAQALNCTVYWTALAQRPEKQIRFDFFLMHSITAGSLWPAINSAPWITSEAKCRLLEWKGRSDLMLYCQAGAPRLYPEELAVYRPRSLSGWSDIFYRACNYGDDGHLVKMIRGISTSAALSQSFAHDPAFPIKSDHEFLTIAHMVIDSAEEFNHESADQETRMICAKYEYSRLMSPEIQRVTARWPRHVGFGEAWFHVPERKPRLTHL</sequence>
<organism evidence="2 3">
    <name type="scientific">Penicillium argentinense</name>
    <dbReference type="NCBI Taxonomy" id="1131581"/>
    <lineage>
        <taxon>Eukaryota</taxon>
        <taxon>Fungi</taxon>
        <taxon>Dikarya</taxon>
        <taxon>Ascomycota</taxon>
        <taxon>Pezizomycotina</taxon>
        <taxon>Eurotiomycetes</taxon>
        <taxon>Eurotiomycetidae</taxon>
        <taxon>Eurotiales</taxon>
        <taxon>Aspergillaceae</taxon>
        <taxon>Penicillium</taxon>
    </lineage>
</organism>
<evidence type="ECO:0000313" key="2">
    <source>
        <dbReference type="EMBL" id="KAJ5086199.1"/>
    </source>
</evidence>
<evidence type="ECO:0000256" key="1">
    <source>
        <dbReference type="ARBA" id="ARBA00023002"/>
    </source>
</evidence>
<dbReference type="InterPro" id="IPR025337">
    <property type="entry name" value="Questin_oxidase-like"/>
</dbReference>
<dbReference type="GO" id="GO:0016491">
    <property type="term" value="F:oxidoreductase activity"/>
    <property type="evidence" value="ECO:0007669"/>
    <property type="project" value="UniProtKB-KW"/>
</dbReference>
<dbReference type="PANTHER" id="PTHR35870:SF1">
    <property type="entry name" value="PROTEIN, PUTATIVE (AFU_ORTHOLOGUE AFUA_5G03330)-RELATED"/>
    <property type="match status" value="1"/>
</dbReference>
<dbReference type="OrthoDB" id="10004862at2759"/>
<keyword evidence="1" id="KW-0560">Oxidoreductase</keyword>
<dbReference type="Proteomes" id="UP001149074">
    <property type="component" value="Unassembled WGS sequence"/>
</dbReference>
<keyword evidence="3" id="KW-1185">Reference proteome</keyword>
<protein>
    <recommendedName>
        <fullName evidence="4">Oxidoreductase AflY</fullName>
    </recommendedName>
</protein>
<proteinExistence type="predicted"/>
<reference evidence="2" key="1">
    <citation type="submission" date="2022-11" db="EMBL/GenBank/DDBJ databases">
        <authorList>
            <person name="Petersen C."/>
        </authorList>
    </citation>
    <scope>NUCLEOTIDE SEQUENCE</scope>
    <source>
        <strain evidence="2">IBT 30761</strain>
    </source>
</reference>
<dbReference type="EMBL" id="JAPQKI010000010">
    <property type="protein sequence ID" value="KAJ5086199.1"/>
    <property type="molecule type" value="Genomic_DNA"/>
</dbReference>